<dbReference type="SFLD" id="SFLDS00029">
    <property type="entry name" value="Radical_SAM"/>
    <property type="match status" value="1"/>
</dbReference>
<accession>A0A5J4K861</accession>
<dbReference type="SFLD" id="SFLDG01386">
    <property type="entry name" value="main_SPASM_domain-containing"/>
    <property type="match status" value="1"/>
</dbReference>
<dbReference type="InterPro" id="IPR058240">
    <property type="entry name" value="rSAM_sf"/>
</dbReference>
<dbReference type="GO" id="GO:0046872">
    <property type="term" value="F:metal ion binding"/>
    <property type="evidence" value="ECO:0007669"/>
    <property type="project" value="UniProtKB-KW"/>
</dbReference>
<evidence type="ECO:0000256" key="3">
    <source>
        <dbReference type="ARBA" id="ARBA00022691"/>
    </source>
</evidence>
<dbReference type="SUPFAM" id="SSF102114">
    <property type="entry name" value="Radical SAM enzymes"/>
    <property type="match status" value="1"/>
</dbReference>
<dbReference type="PROSITE" id="PS51918">
    <property type="entry name" value="RADICAL_SAM"/>
    <property type="match status" value="1"/>
</dbReference>
<feature type="domain" description="Radical SAM core" evidence="8">
    <location>
        <begin position="106"/>
        <end position="341"/>
    </location>
</feature>
<comment type="caution">
    <text evidence="9">The sequence shown here is derived from an EMBL/GenBank/DDBJ whole genome shotgun (WGS) entry which is preliminary data.</text>
</comment>
<dbReference type="InterPro" id="IPR013785">
    <property type="entry name" value="Aldolase_TIM"/>
</dbReference>
<comment type="similarity">
    <text evidence="7">Belongs to the radical SAM superfamily. Anaerobic sulfatase-maturating enzyme family.</text>
</comment>
<evidence type="ECO:0000256" key="5">
    <source>
        <dbReference type="ARBA" id="ARBA00023004"/>
    </source>
</evidence>
<reference evidence="9 10" key="1">
    <citation type="journal article" date="2019" name="Int. J. Syst. Evol. Microbiol.">
        <title>Thermogemmatispora aurantia sp. nov. and Thermogemmatispora argillosa sp. nov., within the class Ktedonobacteria, and emended description of the genus Thermogemmatispora.</title>
        <authorList>
            <person name="Zheng Y."/>
            <person name="Wang C.M."/>
            <person name="Sakai Y."/>
            <person name="Abe K."/>
            <person name="Yokota A."/>
            <person name="Yabe S."/>
        </authorList>
    </citation>
    <scope>NUCLEOTIDE SEQUENCE [LARGE SCALE GENOMIC DNA]</scope>
    <source>
        <strain evidence="9 10">A1-2</strain>
    </source>
</reference>
<dbReference type="PANTHER" id="PTHR43273:SF3">
    <property type="entry name" value="ANAEROBIC SULFATASE-MATURATING ENZYME HOMOLOG ASLB-RELATED"/>
    <property type="match status" value="1"/>
</dbReference>
<keyword evidence="3" id="KW-0949">S-adenosyl-L-methionine</keyword>
<dbReference type="SFLD" id="SFLDG01067">
    <property type="entry name" value="SPASM/twitch_domain_containing"/>
    <property type="match status" value="1"/>
</dbReference>
<dbReference type="InterPro" id="IPR023867">
    <property type="entry name" value="Sulphatase_maturase_rSAM"/>
</dbReference>
<dbReference type="GO" id="GO:0016491">
    <property type="term" value="F:oxidoreductase activity"/>
    <property type="evidence" value="ECO:0007669"/>
    <property type="project" value="InterPro"/>
</dbReference>
<dbReference type="InterPro" id="IPR023885">
    <property type="entry name" value="4Fe4S-binding_SPASM_dom"/>
</dbReference>
<evidence type="ECO:0000256" key="2">
    <source>
        <dbReference type="ARBA" id="ARBA00022485"/>
    </source>
</evidence>
<dbReference type="NCBIfam" id="TIGR04085">
    <property type="entry name" value="rSAM_more_4Fe4S"/>
    <property type="match status" value="1"/>
</dbReference>
<dbReference type="EMBL" id="BKZV01000003">
    <property type="protein sequence ID" value="GER83783.1"/>
    <property type="molecule type" value="Genomic_DNA"/>
</dbReference>
<keyword evidence="4" id="KW-0479">Metal-binding</keyword>
<dbReference type="RefSeq" id="WP_151728507.1">
    <property type="nucleotide sequence ID" value="NZ_BKZV01000003.1"/>
</dbReference>
<dbReference type="Gene3D" id="3.20.20.70">
    <property type="entry name" value="Aldolase class I"/>
    <property type="match status" value="1"/>
</dbReference>
<evidence type="ECO:0000259" key="8">
    <source>
        <dbReference type="PROSITE" id="PS51918"/>
    </source>
</evidence>
<name>A0A5J4K861_9CHLR</name>
<keyword evidence="5" id="KW-0408">Iron</keyword>
<comment type="cofactor">
    <cofactor evidence="1">
        <name>[4Fe-4S] cluster</name>
        <dbReference type="ChEBI" id="CHEBI:49883"/>
    </cofactor>
</comment>
<dbReference type="PANTHER" id="PTHR43273">
    <property type="entry name" value="ANAEROBIC SULFATASE-MATURATING ENZYME HOMOLOG ASLB-RELATED"/>
    <property type="match status" value="1"/>
</dbReference>
<dbReference type="AlphaFoldDB" id="A0A5J4K861"/>
<evidence type="ECO:0000256" key="1">
    <source>
        <dbReference type="ARBA" id="ARBA00001966"/>
    </source>
</evidence>
<organism evidence="9 10">
    <name type="scientific">Thermogemmatispora aurantia</name>
    <dbReference type="NCBI Taxonomy" id="2045279"/>
    <lineage>
        <taxon>Bacteria</taxon>
        <taxon>Bacillati</taxon>
        <taxon>Chloroflexota</taxon>
        <taxon>Ktedonobacteria</taxon>
        <taxon>Thermogemmatisporales</taxon>
        <taxon>Thermogemmatisporaceae</taxon>
        <taxon>Thermogemmatispora</taxon>
    </lineage>
</organism>
<gene>
    <name evidence="9" type="ORF">KTAU_24200</name>
</gene>
<dbReference type="Proteomes" id="UP000334820">
    <property type="component" value="Unassembled WGS sequence"/>
</dbReference>
<dbReference type="Pfam" id="PF04055">
    <property type="entry name" value="Radical_SAM"/>
    <property type="match status" value="1"/>
</dbReference>
<protein>
    <recommendedName>
        <fullName evidence="8">Radical SAM core domain-containing protein</fullName>
    </recommendedName>
</protein>
<keyword evidence="6" id="KW-0411">Iron-sulfur</keyword>
<evidence type="ECO:0000256" key="4">
    <source>
        <dbReference type="ARBA" id="ARBA00022723"/>
    </source>
</evidence>
<proteinExistence type="inferred from homology"/>
<keyword evidence="2" id="KW-0004">4Fe-4S</keyword>
<sequence>MSTPIAASTITRRSVGYQPLSRLPETFHAILDERYQQALIYHPATMTFYEVAWPVAEAVRAWELAGRQLGPLATEERALAERALRVLGERVAARPPAEEDAEEINTRRLRRLAINVTQVCNLRCPMCYATDDQLGAGTYGSDVRFVIPSVPEQAFKRMLEYYPEGVELIQFHGGEPLLHPRGIQRACERINAYCAEHGIEPPVYTVITNGTCLSEEVLDLIERFAIRVTVSLDGTREINDANRPWAPGRSAYDAAVAGLERLKQRKLGPFSIECTISKPHVGVDLRELALHFKSLGAATIHMAPASVSPDHPHWLTPDEVRQMLEQWRDLFDEVMDRYGTREPLYLRSVLGRLTTLRTRHREKHLCPAGTNTIAVDVAGNISACFMFTGQREFQLGRVQGKAQPEEYRARQRRLVQTLLAHPSLCNTCWADGVCGDCSAGQYITGMRTQESYPYSCQYDRLLIERVILGLARLRRDPSAWSQLKANLIAAPEDLSE</sequence>
<keyword evidence="10" id="KW-1185">Reference proteome</keyword>
<dbReference type="InterPro" id="IPR007197">
    <property type="entry name" value="rSAM"/>
</dbReference>
<dbReference type="CDD" id="cd01335">
    <property type="entry name" value="Radical_SAM"/>
    <property type="match status" value="1"/>
</dbReference>
<evidence type="ECO:0000256" key="6">
    <source>
        <dbReference type="ARBA" id="ARBA00023014"/>
    </source>
</evidence>
<dbReference type="SFLD" id="SFLDG01384">
    <property type="entry name" value="thioether_bond_formation_requi"/>
    <property type="match status" value="1"/>
</dbReference>
<dbReference type="PROSITE" id="PS01305">
    <property type="entry name" value="MOAA_NIFB_PQQE"/>
    <property type="match status" value="1"/>
</dbReference>
<evidence type="ECO:0000256" key="7">
    <source>
        <dbReference type="ARBA" id="ARBA00023601"/>
    </source>
</evidence>
<dbReference type="GO" id="GO:0051539">
    <property type="term" value="F:4 iron, 4 sulfur cluster binding"/>
    <property type="evidence" value="ECO:0007669"/>
    <property type="project" value="UniProtKB-KW"/>
</dbReference>
<evidence type="ECO:0000313" key="10">
    <source>
        <dbReference type="Proteomes" id="UP000334820"/>
    </source>
</evidence>
<evidence type="ECO:0000313" key="9">
    <source>
        <dbReference type="EMBL" id="GER83783.1"/>
    </source>
</evidence>
<dbReference type="InterPro" id="IPR000385">
    <property type="entry name" value="MoaA_NifB_PqqE_Fe-S-bd_CS"/>
</dbReference>